<dbReference type="AlphaFoldDB" id="A0A3B0QU45"/>
<protein>
    <recommendedName>
        <fullName evidence="2">Homoserine dehydrogenase</fullName>
    </recommendedName>
</protein>
<sequence>MAMVKTRFKVVVLGLGRVGSTFLLKLSQIENVGIDIVAAVEKDSTALGHSIAESSNIPVYTNPREIVKLGEAIDIIFDLTGSAETRKLLRADLARAGNQHTVLVTEVMAHFIWNLMDEVGGLPDFHHDTGY</sequence>
<accession>A0A3B0QU45</accession>
<dbReference type="Gene3D" id="3.40.50.720">
    <property type="entry name" value="NAD(P)-binding Rossmann-like Domain"/>
    <property type="match status" value="1"/>
</dbReference>
<dbReference type="InterPro" id="IPR036291">
    <property type="entry name" value="NAD(P)-bd_dom_sf"/>
</dbReference>
<evidence type="ECO:0008006" key="2">
    <source>
        <dbReference type="Google" id="ProtNLM"/>
    </source>
</evidence>
<dbReference type="SUPFAM" id="SSF51735">
    <property type="entry name" value="NAD(P)-binding Rossmann-fold domains"/>
    <property type="match status" value="1"/>
</dbReference>
<organism evidence="1">
    <name type="scientific">hydrothermal vent metagenome</name>
    <dbReference type="NCBI Taxonomy" id="652676"/>
    <lineage>
        <taxon>unclassified sequences</taxon>
        <taxon>metagenomes</taxon>
        <taxon>ecological metagenomes</taxon>
    </lineage>
</organism>
<dbReference type="EMBL" id="UOEA01000052">
    <property type="protein sequence ID" value="VAV83851.1"/>
    <property type="molecule type" value="Genomic_DNA"/>
</dbReference>
<name>A0A3B0QU45_9ZZZZ</name>
<reference evidence="1" key="1">
    <citation type="submission" date="2018-06" db="EMBL/GenBank/DDBJ databases">
        <authorList>
            <person name="Zhirakovskaya E."/>
        </authorList>
    </citation>
    <scope>NUCLEOTIDE SEQUENCE</scope>
</reference>
<gene>
    <name evidence="1" type="ORF">MNBD_DELTA01-1555</name>
</gene>
<proteinExistence type="predicted"/>
<evidence type="ECO:0000313" key="1">
    <source>
        <dbReference type="EMBL" id="VAV83851.1"/>
    </source>
</evidence>